<evidence type="ECO:0000313" key="2">
    <source>
        <dbReference type="Proteomes" id="UP001615550"/>
    </source>
</evidence>
<reference evidence="1 2" key="1">
    <citation type="submission" date="2024-08" db="EMBL/GenBank/DDBJ databases">
        <title>Draft Genome Sequence of Legionella lytica strain DSB2004, Isolated From a Fire Sprinkler System.</title>
        <authorList>
            <person name="Everhart A.D."/>
            <person name="Kidane D.T."/>
            <person name="Farone A.L."/>
            <person name="Farone M.B."/>
        </authorList>
    </citation>
    <scope>NUCLEOTIDE SEQUENCE [LARGE SCALE GENOMIC DNA]</scope>
    <source>
        <strain evidence="1 2">DSB2004</strain>
    </source>
</reference>
<comment type="caution">
    <text evidence="1">The sequence shown here is derived from an EMBL/GenBank/DDBJ whole genome shotgun (WGS) entry which is preliminary data.</text>
</comment>
<dbReference type="Proteomes" id="UP001615550">
    <property type="component" value="Unassembled WGS sequence"/>
</dbReference>
<name>A0ABW8D6W9_9GAMM</name>
<gene>
    <name evidence="1" type="ORF">ACD661_07770</name>
</gene>
<sequence>MSKLALKAGLFLAVLLGFLGSASLFATTHRLTPPWELLQRQLSAALEADPCVSVKPLTGQGLDMEISVMVCQDKKALALAAFLSKRHEFGDYLAVTVNVYAPNLLPVNATLPDDLEATAKMLSRALVGNKYFIKTGMGTGPMAQLVAYAIFQPLVIQYYSDDISDWYSNTNEVAAKVFSEVFNLHPFDERAVPIFSTTAPMSKM</sequence>
<proteinExistence type="predicted"/>
<keyword evidence="2" id="KW-1185">Reference proteome</keyword>
<dbReference type="RefSeq" id="WP_400187296.1">
    <property type="nucleotide sequence ID" value="NZ_JBGORX010000002.1"/>
</dbReference>
<accession>A0ABW8D6W9</accession>
<evidence type="ECO:0000313" key="1">
    <source>
        <dbReference type="EMBL" id="MFJ1268446.1"/>
    </source>
</evidence>
<organism evidence="1 2">
    <name type="scientific">Legionella lytica</name>
    <dbReference type="NCBI Taxonomy" id="96232"/>
    <lineage>
        <taxon>Bacteria</taxon>
        <taxon>Pseudomonadati</taxon>
        <taxon>Pseudomonadota</taxon>
        <taxon>Gammaproteobacteria</taxon>
        <taxon>Legionellales</taxon>
        <taxon>Legionellaceae</taxon>
        <taxon>Legionella</taxon>
    </lineage>
</organism>
<dbReference type="EMBL" id="JBGORX010000002">
    <property type="protein sequence ID" value="MFJ1268446.1"/>
    <property type="molecule type" value="Genomic_DNA"/>
</dbReference>
<protein>
    <submittedName>
        <fullName evidence="1">Group-specific protein</fullName>
    </submittedName>
</protein>